<evidence type="ECO:0000313" key="1">
    <source>
        <dbReference type="EMBL" id="RPA84106.1"/>
    </source>
</evidence>
<protein>
    <submittedName>
        <fullName evidence="1">Uncharacterized protein</fullName>
    </submittedName>
</protein>
<proteinExistence type="predicted"/>
<accession>A0A3N4IET5</accession>
<gene>
    <name evidence="1" type="ORF">BJ508DRAFT_304269</name>
</gene>
<reference evidence="1 2" key="1">
    <citation type="journal article" date="2018" name="Nat. Ecol. Evol.">
        <title>Pezizomycetes genomes reveal the molecular basis of ectomycorrhizal truffle lifestyle.</title>
        <authorList>
            <person name="Murat C."/>
            <person name="Payen T."/>
            <person name="Noel B."/>
            <person name="Kuo A."/>
            <person name="Morin E."/>
            <person name="Chen J."/>
            <person name="Kohler A."/>
            <person name="Krizsan K."/>
            <person name="Balestrini R."/>
            <person name="Da Silva C."/>
            <person name="Montanini B."/>
            <person name="Hainaut M."/>
            <person name="Levati E."/>
            <person name="Barry K.W."/>
            <person name="Belfiori B."/>
            <person name="Cichocki N."/>
            <person name="Clum A."/>
            <person name="Dockter R.B."/>
            <person name="Fauchery L."/>
            <person name="Guy J."/>
            <person name="Iotti M."/>
            <person name="Le Tacon F."/>
            <person name="Lindquist E.A."/>
            <person name="Lipzen A."/>
            <person name="Malagnac F."/>
            <person name="Mello A."/>
            <person name="Molinier V."/>
            <person name="Miyauchi S."/>
            <person name="Poulain J."/>
            <person name="Riccioni C."/>
            <person name="Rubini A."/>
            <person name="Sitrit Y."/>
            <person name="Splivallo R."/>
            <person name="Traeger S."/>
            <person name="Wang M."/>
            <person name="Zifcakova L."/>
            <person name="Wipf D."/>
            <person name="Zambonelli A."/>
            <person name="Paolocci F."/>
            <person name="Nowrousian M."/>
            <person name="Ottonello S."/>
            <person name="Baldrian P."/>
            <person name="Spatafora J.W."/>
            <person name="Henrissat B."/>
            <person name="Nagy L.G."/>
            <person name="Aury J.M."/>
            <person name="Wincker P."/>
            <person name="Grigoriev I.V."/>
            <person name="Bonfante P."/>
            <person name="Martin F.M."/>
        </authorList>
    </citation>
    <scope>NUCLEOTIDE SEQUENCE [LARGE SCALE GENOMIC DNA]</scope>
    <source>
        <strain evidence="1 2">RN42</strain>
    </source>
</reference>
<organism evidence="1 2">
    <name type="scientific">Ascobolus immersus RN42</name>
    <dbReference type="NCBI Taxonomy" id="1160509"/>
    <lineage>
        <taxon>Eukaryota</taxon>
        <taxon>Fungi</taxon>
        <taxon>Dikarya</taxon>
        <taxon>Ascomycota</taxon>
        <taxon>Pezizomycotina</taxon>
        <taxon>Pezizomycetes</taxon>
        <taxon>Pezizales</taxon>
        <taxon>Ascobolaceae</taxon>
        <taxon>Ascobolus</taxon>
    </lineage>
</organism>
<dbReference type="Proteomes" id="UP000275078">
    <property type="component" value="Unassembled WGS sequence"/>
</dbReference>
<dbReference type="EMBL" id="ML119661">
    <property type="protein sequence ID" value="RPA84106.1"/>
    <property type="molecule type" value="Genomic_DNA"/>
</dbReference>
<evidence type="ECO:0000313" key="2">
    <source>
        <dbReference type="Proteomes" id="UP000275078"/>
    </source>
</evidence>
<name>A0A3N4IET5_ASCIM</name>
<dbReference type="AlphaFoldDB" id="A0A3N4IET5"/>
<keyword evidence="2" id="KW-1185">Reference proteome</keyword>
<sequence length="295" mass="33942">MKFADLPPEIRLCIADHLEDWPDHKAFRQADRTNFSILTNTRLVSTRKRFRDVEEECVQEAVLKCMETLAMPSDRGMFSFLRQAAGTSEKRSIPQCMEPESSVGLEAGSDNLVSEKELTWLSFVHRNDLLAEIRPMFHRDAVFSNHALPWSTSSEAYSFYWNKYTARHIRCMQAHGGCERASAVRTISSMLEYGRKHLNPTVDVEDGEFKVLGRVWRPYFRDSPLAAWLRRYVLIELHSIYDGMAEVDCVVIGDLEKVGGFRDRATEVVEELKLARRLWDLFNDVKIVSTSSNAL</sequence>